<organism evidence="2 3">
    <name type="scientific">Halobaculum magnesiiphilum</name>
    <dbReference type="NCBI Taxonomy" id="1017351"/>
    <lineage>
        <taxon>Archaea</taxon>
        <taxon>Methanobacteriati</taxon>
        <taxon>Methanobacteriota</taxon>
        <taxon>Stenosarchaea group</taxon>
        <taxon>Halobacteria</taxon>
        <taxon>Halobacteriales</taxon>
        <taxon>Haloferacaceae</taxon>
        <taxon>Halobaculum</taxon>
    </lineage>
</organism>
<dbReference type="AlphaFoldDB" id="A0A8T8W9R5"/>
<name>A0A8T8W9R5_9EURY</name>
<evidence type="ECO:0000256" key="1">
    <source>
        <dbReference type="SAM" id="MobiDB-lite"/>
    </source>
</evidence>
<dbReference type="InterPro" id="IPR007355">
    <property type="entry name" value="DUF424"/>
</dbReference>
<dbReference type="KEGG" id="hmp:K6T50_09165"/>
<feature type="compositionally biased region" description="Low complexity" evidence="1">
    <location>
        <begin position="9"/>
        <end position="27"/>
    </location>
</feature>
<dbReference type="EMBL" id="CP081958">
    <property type="protein sequence ID" value="QZP36493.1"/>
    <property type="molecule type" value="Genomic_DNA"/>
</dbReference>
<dbReference type="Proteomes" id="UP000826254">
    <property type="component" value="Chromosome"/>
</dbReference>
<dbReference type="Gene3D" id="3.30.1860.10">
    <property type="entry name" value="uncharacterized conserved protein from methanopyrus kandleri domain like"/>
    <property type="match status" value="1"/>
</dbReference>
<sequence>MPEDGAGEGTDLGATDGAAADGTGDDATPAESDPSDAEFLLTRRETPEGTLVAVCDADVLGETFEDDDVSLEVTEEFYGGDEAEPADADAVVEGLYDADTANLVGEGCVGVAVDAGVIDADRVLAVGDTLHAQLLWL</sequence>
<gene>
    <name evidence="2" type="ORF">K6T50_09165</name>
</gene>
<accession>A0A8T8W9R5</accession>
<proteinExistence type="predicted"/>
<feature type="region of interest" description="Disordered" evidence="1">
    <location>
        <begin position="1"/>
        <end position="39"/>
    </location>
</feature>
<dbReference type="Pfam" id="PF04242">
    <property type="entry name" value="DUF424"/>
    <property type="match status" value="1"/>
</dbReference>
<evidence type="ECO:0000313" key="2">
    <source>
        <dbReference type="EMBL" id="QZP36493.1"/>
    </source>
</evidence>
<reference evidence="2 3" key="1">
    <citation type="journal article" date="2021" name="Int. J. Syst. Evol. Microbiol.">
        <title>Halobaculum halophilum sp. nov. and Halobaculum salinum sp. nov., isolated from salt lake and saline soil.</title>
        <authorList>
            <person name="Cui H.L."/>
            <person name="Shi X.W."/>
            <person name="Yin X.M."/>
            <person name="Yang X.Y."/>
            <person name="Hou J."/>
            <person name="Zhu L."/>
        </authorList>
    </citation>
    <scope>NUCLEOTIDE SEQUENCE [LARGE SCALE GENOMIC DNA]</scope>
    <source>
        <strain evidence="2 3">NBRC 109044</strain>
    </source>
</reference>
<evidence type="ECO:0000313" key="3">
    <source>
        <dbReference type="Proteomes" id="UP000826254"/>
    </source>
</evidence>
<keyword evidence="3" id="KW-1185">Reference proteome</keyword>
<protein>
    <submittedName>
        <fullName evidence="2">DUF424 family protein</fullName>
    </submittedName>
</protein>